<keyword evidence="2 4" id="KW-0547">Nucleotide-binding</keyword>
<dbReference type="Proteomes" id="UP001569512">
    <property type="component" value="Unassembled WGS sequence"/>
</dbReference>
<evidence type="ECO:0000313" key="6">
    <source>
        <dbReference type="EMBL" id="KPZ00089.1"/>
    </source>
</evidence>
<reference evidence="7 9" key="2">
    <citation type="submission" date="2024-06" db="EMBL/GenBank/DDBJ databases">
        <title>Genome sequences for Pseudomonas syringae strains with characterized LPS.</title>
        <authorList>
            <person name="Baltrus D.A."/>
            <person name="Krings L."/>
        </authorList>
    </citation>
    <scope>NUCLEOTIDE SEQUENCE [LARGE SCALE GENOMIC DNA]</scope>
    <source>
        <strain evidence="7 9">NCPPB2708</strain>
    </source>
</reference>
<sequence length="416" mass="46326">MHHNRTVLIVSSELNVALTIDNIKAVYDLSDWQFVFLLEDYLGVASEALKCSGTFIVSDFSVSAEVEAALDNIARYCSVSVAVPFDEFSLYVAASANDRWALPGITRQNARKFRDKKRMKEIAQQAGILTAKEITLDEIKSGQVAFPVVVKPRSLAGSEGVQILSDATQLHEMDVDWYAEYQDMNERQYFIEQYNPNTIYHIDCVVLNGVMSFISVGEYLGKPLDFQHEKPVGVLSVTDEMIEDTWRHFTESVLTAFNAPDGVYHIEAFADAGAGTELLEIAYRPGGAAIVEMIEMVYGLDLQFIHVAAQMGLNPPLNIQRNAQAFGYMTFPKKHLSAEALYVTQISLPPLENMPTLRTHAVPTLGGIASGKFYCYKDSLGSFVFCGDRDLVSRDVRYLNEHYSVQVAAEKQPSAQ</sequence>
<comment type="caution">
    <text evidence="6">The sequence shown here is derived from an EMBL/GenBank/DDBJ whole genome shotgun (WGS) entry which is preliminary data.</text>
</comment>
<accession>A0AA40TUP3</accession>
<dbReference type="Pfam" id="PF13535">
    <property type="entry name" value="ATP-grasp_4"/>
    <property type="match status" value="1"/>
</dbReference>
<dbReference type="GO" id="GO:0046872">
    <property type="term" value="F:metal ion binding"/>
    <property type="evidence" value="ECO:0007669"/>
    <property type="project" value="InterPro"/>
</dbReference>
<dbReference type="Gene3D" id="3.30.470.20">
    <property type="entry name" value="ATP-grasp fold, B domain"/>
    <property type="match status" value="1"/>
</dbReference>
<name>A0AA40TUP3_9PSED</name>
<evidence type="ECO:0000259" key="5">
    <source>
        <dbReference type="PROSITE" id="PS50975"/>
    </source>
</evidence>
<gene>
    <name evidence="7" type="ORF">ACDH53_17005</name>
    <name evidence="6" type="ORF">ALO43_00701</name>
</gene>
<dbReference type="AlphaFoldDB" id="A0AA40TUP3"/>
<dbReference type="GO" id="GO:0016874">
    <property type="term" value="F:ligase activity"/>
    <property type="evidence" value="ECO:0007669"/>
    <property type="project" value="UniProtKB-KW"/>
</dbReference>
<dbReference type="InterPro" id="IPR052032">
    <property type="entry name" value="ATP-dep_AA_Ligase"/>
</dbReference>
<dbReference type="Proteomes" id="UP000050523">
    <property type="component" value="Unassembled WGS sequence"/>
</dbReference>
<dbReference type="PROSITE" id="PS50975">
    <property type="entry name" value="ATP_GRASP"/>
    <property type="match status" value="1"/>
</dbReference>
<dbReference type="EMBL" id="LJRO01000206">
    <property type="protein sequence ID" value="KPZ00089.1"/>
    <property type="molecule type" value="Genomic_DNA"/>
</dbReference>
<keyword evidence="9" id="KW-1185">Reference proteome</keyword>
<evidence type="ECO:0000313" key="8">
    <source>
        <dbReference type="Proteomes" id="UP000050523"/>
    </source>
</evidence>
<proteinExistence type="predicted"/>
<evidence type="ECO:0000313" key="7">
    <source>
        <dbReference type="EMBL" id="MFA0939114.1"/>
    </source>
</evidence>
<dbReference type="SUPFAM" id="SSF56059">
    <property type="entry name" value="Glutathione synthetase ATP-binding domain-like"/>
    <property type="match status" value="1"/>
</dbReference>
<evidence type="ECO:0000313" key="9">
    <source>
        <dbReference type="Proteomes" id="UP001569512"/>
    </source>
</evidence>
<dbReference type="GO" id="GO:0005524">
    <property type="term" value="F:ATP binding"/>
    <property type="evidence" value="ECO:0007669"/>
    <property type="project" value="UniProtKB-UniRule"/>
</dbReference>
<evidence type="ECO:0000256" key="4">
    <source>
        <dbReference type="PROSITE-ProRule" id="PRU00409"/>
    </source>
</evidence>
<protein>
    <submittedName>
        <fullName evidence="7">Acetyl-CoA carboxylase biotin carboxylase subunit family protein</fullName>
    </submittedName>
    <submittedName>
        <fullName evidence="6">Hrp/hrc Type III secretion system-Hrp-associated systemic virulence protein B</fullName>
    </submittedName>
</protein>
<organism evidence="6 8">
    <name type="scientific">Pseudomonas tremae</name>
    <dbReference type="NCBI Taxonomy" id="200454"/>
    <lineage>
        <taxon>Bacteria</taxon>
        <taxon>Pseudomonadati</taxon>
        <taxon>Pseudomonadota</taxon>
        <taxon>Gammaproteobacteria</taxon>
        <taxon>Pseudomonadales</taxon>
        <taxon>Pseudomonadaceae</taxon>
        <taxon>Pseudomonas</taxon>
    </lineage>
</organism>
<dbReference type="EMBL" id="JBGMSU010000007">
    <property type="protein sequence ID" value="MFA0939114.1"/>
    <property type="molecule type" value="Genomic_DNA"/>
</dbReference>
<dbReference type="PANTHER" id="PTHR43585">
    <property type="entry name" value="FUMIPYRROLE BIOSYNTHESIS PROTEIN C"/>
    <property type="match status" value="1"/>
</dbReference>
<reference evidence="6 8" key="1">
    <citation type="submission" date="2015-09" db="EMBL/GenBank/DDBJ databases">
        <title>Genome announcement of multiple Pseudomonas syringae strains.</title>
        <authorList>
            <person name="Thakur S."/>
            <person name="Wang P.W."/>
            <person name="Gong Y."/>
            <person name="Weir B.S."/>
            <person name="Guttman D.S."/>
        </authorList>
    </citation>
    <scope>NUCLEOTIDE SEQUENCE [LARGE SCALE GENOMIC DNA]</scope>
    <source>
        <strain evidence="6 8">ICMP9151</strain>
    </source>
</reference>
<evidence type="ECO:0000256" key="3">
    <source>
        <dbReference type="ARBA" id="ARBA00022840"/>
    </source>
</evidence>
<dbReference type="RefSeq" id="WP_024670762.1">
    <property type="nucleotide sequence ID" value="NZ_AVEE02000206.1"/>
</dbReference>
<feature type="domain" description="ATP-grasp" evidence="5">
    <location>
        <begin position="120"/>
        <end position="311"/>
    </location>
</feature>
<evidence type="ECO:0000256" key="1">
    <source>
        <dbReference type="ARBA" id="ARBA00022598"/>
    </source>
</evidence>
<dbReference type="InterPro" id="IPR011761">
    <property type="entry name" value="ATP-grasp"/>
</dbReference>
<dbReference type="Gene3D" id="3.40.50.20">
    <property type="match status" value="1"/>
</dbReference>
<keyword evidence="1" id="KW-0436">Ligase</keyword>
<evidence type="ECO:0000256" key="2">
    <source>
        <dbReference type="ARBA" id="ARBA00022741"/>
    </source>
</evidence>
<dbReference type="PANTHER" id="PTHR43585:SF2">
    <property type="entry name" value="ATP-GRASP ENZYME FSQD"/>
    <property type="match status" value="1"/>
</dbReference>
<keyword evidence="3 4" id="KW-0067">ATP-binding</keyword>